<protein>
    <submittedName>
        <fullName evidence="3">Uncharacterized protein</fullName>
    </submittedName>
</protein>
<dbReference type="Proteomes" id="UP000248688">
    <property type="component" value="Chromosome"/>
</dbReference>
<accession>A0A2Z4INN1</accession>
<keyword evidence="2" id="KW-0472">Membrane</keyword>
<dbReference type="OrthoDB" id="975149at2"/>
<keyword evidence="2" id="KW-1133">Transmembrane helix</keyword>
<proteinExistence type="predicted"/>
<keyword evidence="4" id="KW-1185">Reference proteome</keyword>
<feature type="transmembrane region" description="Helical" evidence="2">
    <location>
        <begin position="119"/>
        <end position="140"/>
    </location>
</feature>
<organism evidence="3 4">
    <name type="scientific">Echinicola strongylocentroti</name>
    <dbReference type="NCBI Taxonomy" id="1795355"/>
    <lineage>
        <taxon>Bacteria</taxon>
        <taxon>Pseudomonadati</taxon>
        <taxon>Bacteroidota</taxon>
        <taxon>Cytophagia</taxon>
        <taxon>Cytophagales</taxon>
        <taxon>Cyclobacteriaceae</taxon>
        <taxon>Echinicola</taxon>
    </lineage>
</organism>
<dbReference type="RefSeq" id="WP_112785827.1">
    <property type="nucleotide sequence ID" value="NZ_CP030041.1"/>
</dbReference>
<feature type="coiled-coil region" evidence="1">
    <location>
        <begin position="261"/>
        <end position="344"/>
    </location>
</feature>
<dbReference type="EMBL" id="CP030041">
    <property type="protein sequence ID" value="AWW32454.1"/>
    <property type="molecule type" value="Genomic_DNA"/>
</dbReference>
<sequence length="862" mass="96005">MASKTEQRKLQILADGSQVNATFNDMAAAAKLLQNQLRKLPPESEEFAQKSEQLKGIKTNMNDLKGDVFGTEKALKDMNEEFLQMTPFGGMINTITGAMGKMKTGLAFLTKGFHTLKGAIVSTGLGALAVALGLIVNYLMSTQDGIDKVNKVLKPMIVLWERFFGVIQELGGYLLNGFMAAINNPKKAMMDFADFIKNNFMNRIKSIGVAFEGVQKIISGDVWGGLQSLGDAMIQASTGVEDGINKIGKAAQATGEFIGESVDQGLELAELNKTIEETENQLIVSRAKLNAEFQESREIAQDVSKSEEERLAAAKRAQEAQNELLDQEQEFMDLKIQRKELENSFNDTSRADEKELMELIAQRTDFEAQAARKRMSAKTLENQVNKQIHTENMKRADEVRKKEEENQKRIDELRKEYLKATVEAEQKAEDLRISLMDEGADKKMAKLDLELDRELEKLEERRGKLLENEALTEAELQQVRDQFAELSELKRQEHRQKIAEIKEEEREADIEKQFEQFDEDQEREMLLVENAVINATDAETRKKEALLEIQREYLNEKLALLEESGQGETLQALRLKNQLAQIDKDIADNKIAEAERAENFKIQVQQTGLNAAKEFLQMGLQLMDEEAKGRKALATTLKALEIGQIITDGIREVAAIWKGAATLGPIAGPIVGGIQTAAAVARTGVAVNKIRTTQYATGGATGSGRVIDMMMGSDGSWSMPDGTRTGWVGTYAKGGHINSPSFGVIGEKGAEWVGPNWMLRSPKYANIFGYLEAERQKATPFATGGATASMAQQIPQNSNATADLQEFMAMIEQFEEMKMVMEDIRSLIARWPSTIRVINDPRDIVDGIQVLNEIELDSRINR</sequence>
<evidence type="ECO:0000256" key="1">
    <source>
        <dbReference type="SAM" id="Coils"/>
    </source>
</evidence>
<evidence type="ECO:0000313" key="4">
    <source>
        <dbReference type="Proteomes" id="UP000248688"/>
    </source>
</evidence>
<feature type="coiled-coil region" evidence="1">
    <location>
        <begin position="386"/>
        <end position="511"/>
    </location>
</feature>
<dbReference type="KEGG" id="est:DN752_21165"/>
<dbReference type="AlphaFoldDB" id="A0A2Z4INN1"/>
<keyword evidence="1" id="KW-0175">Coiled coil</keyword>
<name>A0A2Z4INN1_9BACT</name>
<evidence type="ECO:0000256" key="2">
    <source>
        <dbReference type="SAM" id="Phobius"/>
    </source>
</evidence>
<evidence type="ECO:0000313" key="3">
    <source>
        <dbReference type="EMBL" id="AWW32454.1"/>
    </source>
</evidence>
<gene>
    <name evidence="3" type="ORF">DN752_21165</name>
</gene>
<reference evidence="3 4" key="1">
    <citation type="submission" date="2018-06" db="EMBL/GenBank/DDBJ databases">
        <title>Echinicola strongylocentroti sp. nov., isolated from a sea urchin Strongylocentrotus intermedius.</title>
        <authorList>
            <person name="Bae S.S."/>
        </authorList>
    </citation>
    <scope>NUCLEOTIDE SEQUENCE [LARGE SCALE GENOMIC DNA]</scope>
    <source>
        <strain evidence="3 4">MEBiC08714</strain>
    </source>
</reference>
<keyword evidence="2" id="KW-0812">Transmembrane</keyword>